<dbReference type="InterPro" id="IPR000357">
    <property type="entry name" value="HEAT"/>
</dbReference>
<dbReference type="InterPro" id="IPR016024">
    <property type="entry name" value="ARM-type_fold"/>
</dbReference>
<dbReference type="EMBL" id="MAYW01000002">
    <property type="protein sequence ID" value="ODS34714.1"/>
    <property type="molecule type" value="Genomic_DNA"/>
</dbReference>
<dbReference type="GO" id="GO:0016491">
    <property type="term" value="F:oxidoreductase activity"/>
    <property type="evidence" value="ECO:0007669"/>
    <property type="project" value="TreeGrafter"/>
</dbReference>
<evidence type="ECO:0000313" key="3">
    <source>
        <dbReference type="EMBL" id="ODS34714.1"/>
    </source>
</evidence>
<dbReference type="SUPFAM" id="SSF48371">
    <property type="entry name" value="ARM repeat"/>
    <property type="match status" value="1"/>
</dbReference>
<dbReference type="Pfam" id="PF03130">
    <property type="entry name" value="HEAT_PBS"/>
    <property type="match status" value="1"/>
</dbReference>
<gene>
    <name evidence="3" type="ORF">SCARUB_00150</name>
</gene>
<feature type="compositionally biased region" description="Basic and acidic residues" evidence="2">
    <location>
        <begin position="588"/>
        <end position="603"/>
    </location>
</feature>
<sequence length="603" mass="67170">MWWRRRDKVERWIAKLKDWNQDVRMEAAEALGKIGEPAVEPLIKALAYDFGDVRDEAAKALGKIGKPAIKPLIRVLGDSVVVVAAAEALGKIGKPAVEPLIRALGDKDSDVRSGAAEALRMIGDPRAVEPLIKAPGDENMYVRREVLEALRMIGDPRAVEPLIKALGDKDWDVRDKAAKALGNIGDSKAVEPLIKALRDEEYYVREWTAYALGKIGKPDAVGPLIKALADDFECVRKEAAWALGEIGKPAVEPLIEALGDEDSDVRQGAAKALNRIGWRPSLDSEISYYFIAKRDWEFLVSLGSIAVEPLIKALGDKYTIVREKAAETLGNIGDASAVEPLIQALRDTKYSVRMMAAEALGNIGDSKAIEPLIKALRDEEYYVRERTAYALGKIGKPAVEPLVKTLEDASCFVRMRAAEILEKIGWRPSLDREKSYYFIAKTDWESVVLLGSIAVEPLIKALGDKDSIVREKAAEALERICVQITTVVFGKVSTDDERTTLKNPDVSELTMPMKNLIKILVDTESYDFRQVERFLTYAVNYIGEKRLKKYVEVHINGDPDKLHPNLQNLFNNLCKNVEMHNVASRNQSAHETHERTQKKDYSN</sequence>
<evidence type="ECO:0000256" key="2">
    <source>
        <dbReference type="SAM" id="MobiDB-lite"/>
    </source>
</evidence>
<evidence type="ECO:0000256" key="1">
    <source>
        <dbReference type="ARBA" id="ARBA00022737"/>
    </source>
</evidence>
<evidence type="ECO:0000313" key="4">
    <source>
        <dbReference type="Proteomes" id="UP000094056"/>
    </source>
</evidence>
<dbReference type="PANTHER" id="PTHR12697:SF5">
    <property type="entry name" value="DEOXYHYPUSINE HYDROXYLASE"/>
    <property type="match status" value="1"/>
</dbReference>
<dbReference type="InterPro" id="IPR004155">
    <property type="entry name" value="PBS_lyase_HEAT"/>
</dbReference>
<dbReference type="Pfam" id="PF02985">
    <property type="entry name" value="HEAT"/>
    <property type="match status" value="1"/>
</dbReference>
<dbReference type="InterPro" id="IPR011989">
    <property type="entry name" value="ARM-like"/>
</dbReference>
<dbReference type="Gene3D" id="1.25.10.10">
    <property type="entry name" value="Leucine-rich Repeat Variant"/>
    <property type="match status" value="5"/>
</dbReference>
<keyword evidence="1" id="KW-0677">Repeat</keyword>
<dbReference type="GO" id="GO:0016829">
    <property type="term" value="F:lyase activity"/>
    <property type="evidence" value="ECO:0007669"/>
    <property type="project" value="UniProtKB-KW"/>
</dbReference>
<reference evidence="3 4" key="1">
    <citation type="submission" date="2016-07" db="EMBL/GenBank/DDBJ databases">
        <title>Draft genome of Scalindua rubra, obtained from a brine-seawater interface in the Red Sea, sheds light on salt adaptation in anammox bacteria.</title>
        <authorList>
            <person name="Speth D.R."/>
            <person name="Lagkouvardos I."/>
            <person name="Wang Y."/>
            <person name="Qian P.-Y."/>
            <person name="Dutilh B.E."/>
            <person name="Jetten M.S."/>
        </authorList>
    </citation>
    <scope>NUCLEOTIDE SEQUENCE [LARGE SCALE GENOMIC DNA]</scope>
    <source>
        <strain evidence="3">BSI-1</strain>
    </source>
</reference>
<feature type="region of interest" description="Disordered" evidence="2">
    <location>
        <begin position="584"/>
        <end position="603"/>
    </location>
</feature>
<comment type="caution">
    <text evidence="3">The sequence shown here is derived from an EMBL/GenBank/DDBJ whole genome shotgun (WGS) entry which is preliminary data.</text>
</comment>
<keyword evidence="3" id="KW-0456">Lyase</keyword>
<dbReference type="SMART" id="SM00185">
    <property type="entry name" value="ARM"/>
    <property type="match status" value="5"/>
</dbReference>
<proteinExistence type="predicted"/>
<name>A0A1E3XIH6_9BACT</name>
<dbReference type="Pfam" id="PF13646">
    <property type="entry name" value="HEAT_2"/>
    <property type="match status" value="4"/>
</dbReference>
<organism evidence="3 4">
    <name type="scientific">Candidatus Scalindua rubra</name>
    <dbReference type="NCBI Taxonomy" id="1872076"/>
    <lineage>
        <taxon>Bacteria</taxon>
        <taxon>Pseudomonadati</taxon>
        <taxon>Planctomycetota</taxon>
        <taxon>Candidatus Brocadiia</taxon>
        <taxon>Candidatus Brocadiales</taxon>
        <taxon>Candidatus Scalinduaceae</taxon>
        <taxon>Candidatus Scalindua</taxon>
    </lineage>
</organism>
<dbReference type="InterPro" id="IPR000225">
    <property type="entry name" value="Armadillo"/>
</dbReference>
<protein>
    <submittedName>
        <fullName evidence="3">Heat repeat-containing PBS lyase</fullName>
    </submittedName>
</protein>
<dbReference type="PATRIC" id="fig|1872076.5.peg.168"/>
<dbReference type="SMART" id="SM00567">
    <property type="entry name" value="EZ_HEAT"/>
    <property type="match status" value="13"/>
</dbReference>
<dbReference type="Proteomes" id="UP000094056">
    <property type="component" value="Unassembled WGS sequence"/>
</dbReference>
<dbReference type="PANTHER" id="PTHR12697">
    <property type="entry name" value="PBS LYASE HEAT-LIKE PROTEIN"/>
    <property type="match status" value="1"/>
</dbReference>
<dbReference type="AlphaFoldDB" id="A0A1E3XIH6"/>
<accession>A0A1E3XIH6</accession>